<dbReference type="Proteomes" id="UP000176504">
    <property type="component" value="Unassembled WGS sequence"/>
</dbReference>
<dbReference type="AlphaFoldDB" id="A0A1F4VEB3"/>
<accession>A0A1F4VEB3</accession>
<comment type="caution">
    <text evidence="1">The sequence shown here is derived from an EMBL/GenBank/DDBJ whole genome shotgun (WGS) entry which is preliminary data.</text>
</comment>
<dbReference type="EMBL" id="MEVI01000003">
    <property type="protein sequence ID" value="OGC55280.1"/>
    <property type="molecule type" value="Genomic_DNA"/>
</dbReference>
<proteinExistence type="predicted"/>
<reference evidence="1 2" key="1">
    <citation type="journal article" date="2016" name="Nat. Commun.">
        <title>Thousands of microbial genomes shed light on interconnected biogeochemical processes in an aquifer system.</title>
        <authorList>
            <person name="Anantharaman K."/>
            <person name="Brown C.T."/>
            <person name="Hug L.A."/>
            <person name="Sharon I."/>
            <person name="Castelle C.J."/>
            <person name="Probst A.J."/>
            <person name="Thomas B.C."/>
            <person name="Singh A."/>
            <person name="Wilkins M.J."/>
            <person name="Karaoz U."/>
            <person name="Brodie E.L."/>
            <person name="Williams K.H."/>
            <person name="Hubbard S.S."/>
            <person name="Banfield J.F."/>
        </authorList>
    </citation>
    <scope>NUCLEOTIDE SEQUENCE [LARGE SCALE GENOMIC DNA]</scope>
</reference>
<name>A0A1F4VEB3_UNCKA</name>
<protein>
    <submittedName>
        <fullName evidence="1">Uncharacterized protein</fullName>
    </submittedName>
</protein>
<evidence type="ECO:0000313" key="1">
    <source>
        <dbReference type="EMBL" id="OGC55280.1"/>
    </source>
</evidence>
<gene>
    <name evidence="1" type="ORF">A3A78_04885</name>
</gene>
<organism evidence="1 2">
    <name type="scientific">candidate division WWE3 bacterium RIFCSPLOWO2_01_FULL_41_18</name>
    <dbReference type="NCBI Taxonomy" id="1802625"/>
    <lineage>
        <taxon>Bacteria</taxon>
        <taxon>Katanobacteria</taxon>
    </lineage>
</organism>
<sequence length="281" mass="32030">MDIKVTDEKIYFFKEQLSFEQAEENALSKKLDAFGTVLKFTSFLQKPKDEEFELSYKEARFEPFWYVVCDALYVYDRKTSYQWALSGSEVKEVTFGGNKYSSQKGVVNIDATDHCRQEDHVEIYMDGVTGERNPTLASYLKFSSTEVPKEKIEKHVPKGAIVVPPKIRISALVREVLAKSIQSIQADKIFEENVELKNVDLYYRPVYAFRFSWKSKAKEAIIEIDGLTGQVKVGNRTFEQYLGKVLDKDFLFDLGADAAGIVLPGGSIAVKIAKKYMDSKK</sequence>
<evidence type="ECO:0000313" key="2">
    <source>
        <dbReference type="Proteomes" id="UP000176504"/>
    </source>
</evidence>